<name>A0A974NU52_9SPHN</name>
<evidence type="ECO:0000256" key="1">
    <source>
        <dbReference type="ARBA" id="ARBA00004514"/>
    </source>
</evidence>
<keyword evidence="6" id="KW-0282">Flagellum</keyword>
<dbReference type="InterPro" id="IPR003713">
    <property type="entry name" value="FliS"/>
</dbReference>
<keyword evidence="5" id="KW-0143">Chaperone</keyword>
<keyword evidence="6" id="KW-0966">Cell projection</keyword>
<sequence>MMYASALGRDPEATYRQIDIAGKTATADGPALVQVLYDELVRALRVAAWATENRQFRMKSEKITRATAILFALETGLDYQAGGELSYTLARVYGGARRQIVDASIGHDPAPFREVATSLEEISAAWATMRAA</sequence>
<dbReference type="EMBL" id="CP061035">
    <property type="protein sequence ID" value="QQV77028.1"/>
    <property type="molecule type" value="Genomic_DNA"/>
</dbReference>
<organism evidence="6 7">
    <name type="scientific">Sphingomonas aliaeris</name>
    <dbReference type="NCBI Taxonomy" id="2759526"/>
    <lineage>
        <taxon>Bacteria</taxon>
        <taxon>Pseudomonadati</taxon>
        <taxon>Pseudomonadota</taxon>
        <taxon>Alphaproteobacteria</taxon>
        <taxon>Sphingomonadales</taxon>
        <taxon>Sphingomonadaceae</taxon>
        <taxon>Sphingomonas</taxon>
    </lineage>
</organism>
<dbReference type="AlphaFoldDB" id="A0A974NU52"/>
<dbReference type="InterPro" id="IPR036584">
    <property type="entry name" value="FliS_sf"/>
</dbReference>
<protein>
    <submittedName>
        <fullName evidence="6">Flagellar protein FliS</fullName>
    </submittedName>
</protein>
<dbReference type="PANTHER" id="PTHR34773:SF1">
    <property type="entry name" value="FLAGELLAR SECRETION CHAPERONE FLIS"/>
    <property type="match status" value="1"/>
</dbReference>
<evidence type="ECO:0000313" key="7">
    <source>
        <dbReference type="Proteomes" id="UP000595894"/>
    </source>
</evidence>
<dbReference type="Proteomes" id="UP000595894">
    <property type="component" value="Chromosome"/>
</dbReference>
<keyword evidence="4" id="KW-1005">Bacterial flagellum biogenesis</keyword>
<proteinExistence type="inferred from homology"/>
<dbReference type="GO" id="GO:0071973">
    <property type="term" value="P:bacterial-type flagellum-dependent cell motility"/>
    <property type="evidence" value="ECO:0007669"/>
    <property type="project" value="TreeGrafter"/>
</dbReference>
<evidence type="ECO:0000313" key="6">
    <source>
        <dbReference type="EMBL" id="QQV77028.1"/>
    </source>
</evidence>
<evidence type="ECO:0000256" key="5">
    <source>
        <dbReference type="ARBA" id="ARBA00023186"/>
    </source>
</evidence>
<dbReference type="GO" id="GO:0044780">
    <property type="term" value="P:bacterial-type flagellum assembly"/>
    <property type="evidence" value="ECO:0007669"/>
    <property type="project" value="InterPro"/>
</dbReference>
<reference evidence="7" key="1">
    <citation type="submission" date="2020-09" db="EMBL/GenBank/DDBJ databases">
        <title>Sphingomonas sp., a new species isolated from pork steak.</title>
        <authorList>
            <person name="Heidler von Heilborn D."/>
        </authorList>
    </citation>
    <scope>NUCLEOTIDE SEQUENCE [LARGE SCALE GENOMIC DNA]</scope>
</reference>
<dbReference type="GO" id="GO:0005829">
    <property type="term" value="C:cytosol"/>
    <property type="evidence" value="ECO:0007669"/>
    <property type="project" value="UniProtKB-SubCell"/>
</dbReference>
<comment type="subcellular location">
    <subcellularLocation>
        <location evidence="1">Cytoplasm</location>
        <location evidence="1">Cytosol</location>
    </subcellularLocation>
</comment>
<dbReference type="RefSeq" id="WP_202093133.1">
    <property type="nucleotide sequence ID" value="NZ_CP061035.1"/>
</dbReference>
<keyword evidence="6" id="KW-0969">Cilium</keyword>
<evidence type="ECO:0000256" key="2">
    <source>
        <dbReference type="ARBA" id="ARBA00008787"/>
    </source>
</evidence>
<keyword evidence="3" id="KW-0963">Cytoplasm</keyword>
<dbReference type="Gene3D" id="1.20.120.340">
    <property type="entry name" value="Flagellar protein FliS"/>
    <property type="match status" value="1"/>
</dbReference>
<accession>A0A974NU52</accession>
<dbReference type="SUPFAM" id="SSF101116">
    <property type="entry name" value="Flagellar export chaperone FliS"/>
    <property type="match status" value="1"/>
</dbReference>
<comment type="similarity">
    <text evidence="2">Belongs to the FliS family.</text>
</comment>
<dbReference type="CDD" id="cd16098">
    <property type="entry name" value="FliS"/>
    <property type="match status" value="1"/>
</dbReference>
<dbReference type="PANTHER" id="PTHR34773">
    <property type="entry name" value="FLAGELLAR SECRETION CHAPERONE FLIS"/>
    <property type="match status" value="1"/>
</dbReference>
<evidence type="ECO:0000256" key="4">
    <source>
        <dbReference type="ARBA" id="ARBA00022795"/>
    </source>
</evidence>
<evidence type="ECO:0000256" key="3">
    <source>
        <dbReference type="ARBA" id="ARBA00022490"/>
    </source>
</evidence>
<keyword evidence="7" id="KW-1185">Reference proteome</keyword>
<dbReference type="KEGG" id="sari:H5J25_16980"/>
<gene>
    <name evidence="6" type="ORF">H5J25_16980</name>
</gene>
<dbReference type="Pfam" id="PF02561">
    <property type="entry name" value="FliS"/>
    <property type="match status" value="1"/>
</dbReference>